<dbReference type="SUPFAM" id="SSF52172">
    <property type="entry name" value="CheY-like"/>
    <property type="match status" value="1"/>
</dbReference>
<feature type="compositionally biased region" description="Polar residues" evidence="10">
    <location>
        <begin position="431"/>
        <end position="453"/>
    </location>
</feature>
<keyword evidence="7" id="KW-0804">Transcription</keyword>
<dbReference type="InterPro" id="IPR017930">
    <property type="entry name" value="Myb_dom"/>
</dbReference>
<dbReference type="EMBL" id="CACRZD030000011">
    <property type="protein sequence ID" value="CAA6668189.1"/>
    <property type="molecule type" value="Genomic_DNA"/>
</dbReference>
<feature type="region of interest" description="Disordered" evidence="10">
    <location>
        <begin position="429"/>
        <end position="455"/>
    </location>
</feature>
<dbReference type="PROSITE" id="PS50110">
    <property type="entry name" value="RESPONSE_REGULATORY"/>
    <property type="match status" value="1"/>
</dbReference>
<dbReference type="GO" id="GO:0003677">
    <property type="term" value="F:DNA binding"/>
    <property type="evidence" value="ECO:0007669"/>
    <property type="project" value="UniProtKB-KW"/>
</dbReference>
<dbReference type="PANTHER" id="PTHR43874:SF67">
    <property type="entry name" value="TWO-COMPONENT RESPONSE REGULATOR ARR2"/>
    <property type="match status" value="1"/>
</dbReference>
<organism evidence="14">
    <name type="scientific">Spirodela intermedia</name>
    <name type="common">Intermediate duckweed</name>
    <dbReference type="NCBI Taxonomy" id="51605"/>
    <lineage>
        <taxon>Eukaryota</taxon>
        <taxon>Viridiplantae</taxon>
        <taxon>Streptophyta</taxon>
        <taxon>Embryophyta</taxon>
        <taxon>Tracheophyta</taxon>
        <taxon>Spermatophyta</taxon>
        <taxon>Magnoliopsida</taxon>
        <taxon>Liliopsida</taxon>
        <taxon>Araceae</taxon>
        <taxon>Lemnoideae</taxon>
        <taxon>Spirodela</taxon>
    </lineage>
</organism>
<dbReference type="InterPro" id="IPR045279">
    <property type="entry name" value="ARR-like"/>
</dbReference>
<dbReference type="GO" id="GO:0000160">
    <property type="term" value="P:phosphorelay signal transduction system"/>
    <property type="evidence" value="ECO:0007669"/>
    <property type="project" value="UniProtKB-KW"/>
</dbReference>
<dbReference type="InterPro" id="IPR006447">
    <property type="entry name" value="Myb_dom_plants"/>
</dbReference>
<evidence type="ECO:0000256" key="2">
    <source>
        <dbReference type="ARBA" id="ARBA00022553"/>
    </source>
</evidence>
<evidence type="ECO:0000256" key="3">
    <source>
        <dbReference type="ARBA" id="ARBA00023012"/>
    </source>
</evidence>
<evidence type="ECO:0000313" key="15">
    <source>
        <dbReference type="Proteomes" id="UP001189122"/>
    </source>
</evidence>
<feature type="compositionally biased region" description="Basic and acidic residues" evidence="10">
    <location>
        <begin position="177"/>
        <end position="192"/>
    </location>
</feature>
<evidence type="ECO:0000256" key="9">
    <source>
        <dbReference type="PROSITE-ProRule" id="PRU00169"/>
    </source>
</evidence>
<dbReference type="GO" id="GO:0009736">
    <property type="term" value="P:cytokinin-activated signaling pathway"/>
    <property type="evidence" value="ECO:0007669"/>
    <property type="project" value="InterPro"/>
</dbReference>
<dbReference type="InterPro" id="IPR011006">
    <property type="entry name" value="CheY-like_superfamily"/>
</dbReference>
<gene>
    <name evidence="14" type="ORF">SI7747_11014583</name>
</gene>
<keyword evidence="8" id="KW-0539">Nucleus</keyword>
<keyword evidence="15" id="KW-1185">Reference proteome</keyword>
<evidence type="ECO:0000313" key="14">
    <source>
        <dbReference type="EMBL" id="CAA2628943.1"/>
    </source>
</evidence>
<keyword evidence="2" id="KW-0597">Phosphoprotein</keyword>
<dbReference type="Gene3D" id="1.10.10.60">
    <property type="entry name" value="Homeodomain-like"/>
    <property type="match status" value="1"/>
</dbReference>
<comment type="subcellular location">
    <subcellularLocation>
        <location evidence="1">Nucleus</location>
    </subcellularLocation>
</comment>
<sequence>MASNVSTLFGDGIGVLVVDCNEQSLKDIVGKLESYGYTVTPCSRVSSALDILNKANGSFDLVLTEARMVDMDAFALLEQVKLTFGIPVIMMSAGGGLGLAMECLNAGASFYLQKPLDCAAAATIWQHVSLKRKTFSAATAQILENSGPSPFSAERGERRGTGESPANFKEEVDEDRDNEKDDDVIRRQENTVKQKTGKRVSWTGELHLLFTHAVDKLGINKATPKKILERMRRPELTRSNVASHLQKYRLYLTKSKHGSRKRFYEFSLNRKRSVFESGPKHLTKSHRLQVEVFSEGRLADDRRPVEKEVESQSAKMPYTGLPVTMQGRTTGEMDVPRRSIPWPGINLPAISNILSSNLHEARQHRDFGRRKTYVGLQLQDGIGQIRLAQDTYLEPEPINPAIGGSQDEHVDYMILDQLLQEEVAAGEKKSSMQMDFQSSSPKQSDSMTPSNGWHLSADKPVEELQARNEVSTNDFVDIVLDNMMGLLLDPQITSDATTSKSLREAKNMNMKDVMIWMLLILWYKLFILRRVAIIMVDG</sequence>
<dbReference type="Gene3D" id="3.40.50.2300">
    <property type="match status" value="1"/>
</dbReference>
<feature type="domain" description="HTH myb-type" evidence="13">
    <location>
        <begin position="198"/>
        <end position="253"/>
    </location>
</feature>
<evidence type="ECO:0000256" key="10">
    <source>
        <dbReference type="SAM" id="MobiDB-lite"/>
    </source>
</evidence>
<dbReference type="EMBL" id="LR743598">
    <property type="protein sequence ID" value="CAA2628943.1"/>
    <property type="molecule type" value="Genomic_DNA"/>
</dbReference>
<dbReference type="Pfam" id="PF00072">
    <property type="entry name" value="Response_reg"/>
    <property type="match status" value="1"/>
</dbReference>
<keyword evidence="11" id="KW-0472">Membrane</keyword>
<evidence type="ECO:0000256" key="11">
    <source>
        <dbReference type="SAM" id="Phobius"/>
    </source>
</evidence>
<evidence type="ECO:0000256" key="8">
    <source>
        <dbReference type="ARBA" id="ARBA00023242"/>
    </source>
</evidence>
<dbReference type="InterPro" id="IPR001789">
    <property type="entry name" value="Sig_transdc_resp-reg_receiver"/>
</dbReference>
<dbReference type="InterPro" id="IPR009057">
    <property type="entry name" value="Homeodomain-like_sf"/>
</dbReference>
<keyword evidence="5" id="KW-0238">DNA-binding</keyword>
<dbReference type="Proteomes" id="UP001189122">
    <property type="component" value="Unassembled WGS sequence"/>
</dbReference>
<accession>A0A7I8JDL6</accession>
<dbReference type="NCBIfam" id="TIGR01557">
    <property type="entry name" value="myb_SHAQKYF"/>
    <property type="match status" value="1"/>
</dbReference>
<evidence type="ECO:0000259" key="12">
    <source>
        <dbReference type="PROSITE" id="PS50110"/>
    </source>
</evidence>
<dbReference type="InterPro" id="IPR001005">
    <property type="entry name" value="SANT/Myb"/>
</dbReference>
<protein>
    <submittedName>
        <fullName evidence="14">Uncharacterized protein</fullName>
    </submittedName>
</protein>
<dbReference type="AlphaFoldDB" id="A0A7I8JDL6"/>
<evidence type="ECO:0000259" key="13">
    <source>
        <dbReference type="PROSITE" id="PS51294"/>
    </source>
</evidence>
<dbReference type="FunFam" id="1.10.10.60:FF:000007">
    <property type="entry name" value="Two-component response regulator"/>
    <property type="match status" value="1"/>
</dbReference>
<dbReference type="PANTHER" id="PTHR43874">
    <property type="entry name" value="TWO-COMPONENT RESPONSE REGULATOR"/>
    <property type="match status" value="1"/>
</dbReference>
<evidence type="ECO:0000256" key="5">
    <source>
        <dbReference type="ARBA" id="ARBA00023125"/>
    </source>
</evidence>
<dbReference type="SMART" id="SM00448">
    <property type="entry name" value="REC"/>
    <property type="match status" value="1"/>
</dbReference>
<evidence type="ECO:0000256" key="6">
    <source>
        <dbReference type="ARBA" id="ARBA00023159"/>
    </source>
</evidence>
<keyword evidence="4" id="KW-0805">Transcription regulation</keyword>
<name>A0A7I8JDL6_SPIIN</name>
<feature type="region of interest" description="Disordered" evidence="10">
    <location>
        <begin position="146"/>
        <end position="197"/>
    </location>
</feature>
<evidence type="ECO:0000256" key="7">
    <source>
        <dbReference type="ARBA" id="ARBA00023163"/>
    </source>
</evidence>
<feature type="domain" description="Response regulatory" evidence="12">
    <location>
        <begin position="14"/>
        <end position="129"/>
    </location>
</feature>
<keyword evidence="6" id="KW-0010">Activator</keyword>
<keyword evidence="3" id="KW-0902">Two-component regulatory system</keyword>
<comment type="caution">
    <text evidence="9">Lacks conserved residue(s) required for the propagation of feature annotation.</text>
</comment>
<evidence type="ECO:0000256" key="4">
    <source>
        <dbReference type="ARBA" id="ARBA00023015"/>
    </source>
</evidence>
<proteinExistence type="predicted"/>
<keyword evidence="11" id="KW-0812">Transmembrane</keyword>
<dbReference type="PROSITE" id="PS51294">
    <property type="entry name" value="HTH_MYB"/>
    <property type="match status" value="1"/>
</dbReference>
<dbReference type="Pfam" id="PF00249">
    <property type="entry name" value="Myb_DNA-binding"/>
    <property type="match status" value="1"/>
</dbReference>
<dbReference type="GO" id="GO:0005634">
    <property type="term" value="C:nucleus"/>
    <property type="evidence" value="ECO:0007669"/>
    <property type="project" value="UniProtKB-SubCell"/>
</dbReference>
<evidence type="ECO:0000256" key="1">
    <source>
        <dbReference type="ARBA" id="ARBA00004123"/>
    </source>
</evidence>
<reference evidence="14 15" key="1">
    <citation type="submission" date="2019-12" db="EMBL/GenBank/DDBJ databases">
        <authorList>
            <person name="Scholz U."/>
            <person name="Mascher M."/>
            <person name="Fiebig A."/>
        </authorList>
    </citation>
    <scope>NUCLEOTIDE SEQUENCE</scope>
</reference>
<dbReference type="SUPFAM" id="SSF46689">
    <property type="entry name" value="Homeodomain-like"/>
    <property type="match status" value="1"/>
</dbReference>
<feature type="transmembrane region" description="Helical" evidence="11">
    <location>
        <begin position="513"/>
        <end position="532"/>
    </location>
</feature>
<keyword evidence="11" id="KW-1133">Transmembrane helix</keyword>